<dbReference type="EMBL" id="CAJVQB010083390">
    <property type="protein sequence ID" value="CAG8846412.1"/>
    <property type="molecule type" value="Genomic_DNA"/>
</dbReference>
<evidence type="ECO:0000313" key="1">
    <source>
        <dbReference type="EMBL" id="CAG8846412.1"/>
    </source>
</evidence>
<organism evidence="1 2">
    <name type="scientific">Gigaspora margarita</name>
    <dbReference type="NCBI Taxonomy" id="4874"/>
    <lineage>
        <taxon>Eukaryota</taxon>
        <taxon>Fungi</taxon>
        <taxon>Fungi incertae sedis</taxon>
        <taxon>Mucoromycota</taxon>
        <taxon>Glomeromycotina</taxon>
        <taxon>Glomeromycetes</taxon>
        <taxon>Diversisporales</taxon>
        <taxon>Gigasporaceae</taxon>
        <taxon>Gigaspora</taxon>
    </lineage>
</organism>
<comment type="caution">
    <text evidence="1">The sequence shown here is derived from an EMBL/GenBank/DDBJ whole genome shotgun (WGS) entry which is preliminary data.</text>
</comment>
<evidence type="ECO:0000313" key="2">
    <source>
        <dbReference type="Proteomes" id="UP000789901"/>
    </source>
</evidence>
<protein>
    <submittedName>
        <fullName evidence="1">13488_t:CDS:1</fullName>
    </submittedName>
</protein>
<feature type="non-terminal residue" evidence="1">
    <location>
        <position position="1"/>
    </location>
</feature>
<keyword evidence="2" id="KW-1185">Reference proteome</keyword>
<accession>A0ABN7X4J4</accession>
<name>A0ABN7X4J4_GIGMA</name>
<gene>
    <name evidence="1" type="ORF">GMARGA_LOCUS38149</name>
</gene>
<dbReference type="Proteomes" id="UP000789901">
    <property type="component" value="Unassembled WGS sequence"/>
</dbReference>
<sequence>QLLPDRRAHEMPDKVNEWISFLNDLKKNFYMFFGQELLIALKSLDNENFGELFDNLERRINKAYEHFVKWMTPWMHLPLSICRFGGNSGYEFA</sequence>
<proteinExistence type="predicted"/>
<reference evidence="1 2" key="1">
    <citation type="submission" date="2021-06" db="EMBL/GenBank/DDBJ databases">
        <authorList>
            <person name="Kallberg Y."/>
            <person name="Tangrot J."/>
            <person name="Rosling A."/>
        </authorList>
    </citation>
    <scope>NUCLEOTIDE SEQUENCE [LARGE SCALE GENOMIC DNA]</scope>
    <source>
        <strain evidence="1 2">120-4 pot B 10/14</strain>
    </source>
</reference>